<dbReference type="GO" id="GO:0005886">
    <property type="term" value="C:plasma membrane"/>
    <property type="evidence" value="ECO:0007669"/>
    <property type="project" value="UniProtKB-SubCell"/>
</dbReference>
<evidence type="ECO:0000313" key="12">
    <source>
        <dbReference type="EMBL" id="CAA3006710.1"/>
    </source>
</evidence>
<organism evidence="12 13">
    <name type="scientific">Olea europaea subsp. europaea</name>
    <dbReference type="NCBI Taxonomy" id="158383"/>
    <lineage>
        <taxon>Eukaryota</taxon>
        <taxon>Viridiplantae</taxon>
        <taxon>Streptophyta</taxon>
        <taxon>Embryophyta</taxon>
        <taxon>Tracheophyta</taxon>
        <taxon>Spermatophyta</taxon>
        <taxon>Magnoliopsida</taxon>
        <taxon>eudicotyledons</taxon>
        <taxon>Gunneridae</taxon>
        <taxon>Pentapetalae</taxon>
        <taxon>asterids</taxon>
        <taxon>lamiids</taxon>
        <taxon>Lamiales</taxon>
        <taxon>Oleaceae</taxon>
        <taxon>Oleeae</taxon>
        <taxon>Olea</taxon>
    </lineage>
</organism>
<keyword evidence="6" id="KW-1015">Disulfide bond</keyword>
<dbReference type="PROSITE" id="PS51485">
    <property type="entry name" value="PHYTOCYANIN"/>
    <property type="match status" value="1"/>
</dbReference>
<feature type="region of interest" description="Disordered" evidence="10">
    <location>
        <begin position="142"/>
        <end position="197"/>
    </location>
</feature>
<evidence type="ECO:0000256" key="3">
    <source>
        <dbReference type="ARBA" id="ARBA00022622"/>
    </source>
</evidence>
<dbReference type="InterPro" id="IPR003245">
    <property type="entry name" value="Phytocyanin_dom"/>
</dbReference>
<keyword evidence="8" id="KW-0449">Lipoprotein</keyword>
<evidence type="ECO:0000256" key="2">
    <source>
        <dbReference type="ARBA" id="ARBA00022475"/>
    </source>
</evidence>
<feature type="domain" description="Phytocyanin" evidence="11">
    <location>
        <begin position="31"/>
        <end position="136"/>
    </location>
</feature>
<dbReference type="InterPro" id="IPR039391">
    <property type="entry name" value="Phytocyanin-like"/>
</dbReference>
<reference evidence="12 13" key="1">
    <citation type="submission" date="2019-12" db="EMBL/GenBank/DDBJ databases">
        <authorList>
            <person name="Alioto T."/>
            <person name="Alioto T."/>
            <person name="Gomez Garrido J."/>
        </authorList>
    </citation>
    <scope>NUCLEOTIDE SEQUENCE [LARGE SCALE GENOMIC DNA]</scope>
</reference>
<keyword evidence="2" id="KW-1003">Cell membrane</keyword>
<comment type="similarity">
    <text evidence="9">Belongs to the early nodulin-like (ENODL) family.</text>
</comment>
<dbReference type="GO" id="GO:0098552">
    <property type="term" value="C:side of membrane"/>
    <property type="evidence" value="ECO:0007669"/>
    <property type="project" value="UniProtKB-KW"/>
</dbReference>
<dbReference type="CDD" id="cd11019">
    <property type="entry name" value="OsENODL1_like"/>
    <property type="match status" value="1"/>
</dbReference>
<dbReference type="InterPro" id="IPR041846">
    <property type="entry name" value="ENL_dom"/>
</dbReference>
<dbReference type="InterPro" id="IPR008972">
    <property type="entry name" value="Cupredoxin"/>
</dbReference>
<accession>A0A8S0TL87</accession>
<keyword evidence="3" id="KW-0336">GPI-anchor</keyword>
<proteinExistence type="inferred from homology"/>
<keyword evidence="13" id="KW-1185">Reference proteome</keyword>
<evidence type="ECO:0000256" key="7">
    <source>
        <dbReference type="ARBA" id="ARBA00023180"/>
    </source>
</evidence>
<evidence type="ECO:0000256" key="10">
    <source>
        <dbReference type="SAM" id="MobiDB-lite"/>
    </source>
</evidence>
<dbReference type="PANTHER" id="PTHR33021">
    <property type="entry name" value="BLUE COPPER PROTEIN"/>
    <property type="match status" value="1"/>
</dbReference>
<dbReference type="Pfam" id="PF02298">
    <property type="entry name" value="Cu_bind_like"/>
    <property type="match status" value="1"/>
</dbReference>
<gene>
    <name evidence="12" type="ORF">OLEA9_A106730</name>
</gene>
<comment type="caution">
    <text evidence="12">The sequence shown here is derived from an EMBL/GenBank/DDBJ whole genome shotgun (WGS) entry which is preliminary data.</text>
</comment>
<keyword evidence="7" id="KW-0325">Glycoprotein</keyword>
<sequence>MAETLLKLSRKVIYVLGLFGFLLLIQKGNAYEFKVGGPKGSWAVPSDPNAASLNKWAETNRFQIGDTLLFVYLADKDSVLHVTKDDYTNCNTAAPLEKFSDGHTVFKFNQSGPYYFISGVADNCQKNEKLLVVVMADRSNHYSNSHQTTAPPPPSTEVPPSPAPTGEGFPSPPPMEEENPALTPSEEPPPPPPNGASAICSTVIGFIGAFVSSSLLHF</sequence>
<dbReference type="Proteomes" id="UP000594638">
    <property type="component" value="Unassembled WGS sequence"/>
</dbReference>
<protein>
    <submittedName>
        <fullName evidence="12">Early nodulin 1</fullName>
    </submittedName>
</protein>
<comment type="subcellular location">
    <subcellularLocation>
        <location evidence="1">Cell membrane</location>
        <topology evidence="1">Lipid-anchor</topology>
        <topology evidence="1">GPI-anchor</topology>
    </subcellularLocation>
</comment>
<evidence type="ECO:0000256" key="8">
    <source>
        <dbReference type="ARBA" id="ARBA00023288"/>
    </source>
</evidence>
<name>A0A8S0TL87_OLEEU</name>
<evidence type="ECO:0000256" key="4">
    <source>
        <dbReference type="ARBA" id="ARBA00022729"/>
    </source>
</evidence>
<dbReference type="Gramene" id="OE9A106730T1">
    <property type="protein sequence ID" value="OE9A106730C1"/>
    <property type="gene ID" value="OE9A106730"/>
</dbReference>
<feature type="compositionally biased region" description="Pro residues" evidence="10">
    <location>
        <begin position="150"/>
        <end position="163"/>
    </location>
</feature>
<evidence type="ECO:0000259" key="11">
    <source>
        <dbReference type="PROSITE" id="PS51485"/>
    </source>
</evidence>
<keyword evidence="4" id="KW-0732">Signal</keyword>
<evidence type="ECO:0000256" key="5">
    <source>
        <dbReference type="ARBA" id="ARBA00023136"/>
    </source>
</evidence>
<dbReference type="OrthoDB" id="691587at2759"/>
<evidence type="ECO:0000256" key="9">
    <source>
        <dbReference type="ARBA" id="ARBA00035011"/>
    </source>
</evidence>
<dbReference type="AlphaFoldDB" id="A0A8S0TL87"/>
<evidence type="ECO:0000256" key="1">
    <source>
        <dbReference type="ARBA" id="ARBA00004609"/>
    </source>
</evidence>
<evidence type="ECO:0000313" key="13">
    <source>
        <dbReference type="Proteomes" id="UP000594638"/>
    </source>
</evidence>
<keyword evidence="5" id="KW-0472">Membrane</keyword>
<evidence type="ECO:0000256" key="6">
    <source>
        <dbReference type="ARBA" id="ARBA00023157"/>
    </source>
</evidence>
<dbReference type="GO" id="GO:0009055">
    <property type="term" value="F:electron transfer activity"/>
    <property type="evidence" value="ECO:0007669"/>
    <property type="project" value="InterPro"/>
</dbReference>
<dbReference type="EMBL" id="CACTIH010007263">
    <property type="protein sequence ID" value="CAA3006710.1"/>
    <property type="molecule type" value="Genomic_DNA"/>
</dbReference>
<dbReference type="FunFam" id="2.60.40.420:FF:000010">
    <property type="entry name" value="Early nodulin-like protein 1"/>
    <property type="match status" value="1"/>
</dbReference>
<dbReference type="Gene3D" id="2.60.40.420">
    <property type="entry name" value="Cupredoxins - blue copper proteins"/>
    <property type="match status" value="1"/>
</dbReference>
<dbReference type="PANTHER" id="PTHR33021:SF253">
    <property type="entry name" value="EARLY NODULIN-LIKE PROTEIN 9"/>
    <property type="match status" value="1"/>
</dbReference>
<dbReference type="SUPFAM" id="SSF49503">
    <property type="entry name" value="Cupredoxins"/>
    <property type="match status" value="1"/>
</dbReference>